<comment type="catalytic activity">
    <reaction evidence="9">
        <text>cytidine(34) in elongator tRNA(Met) + acetyl-CoA + ATP + H2O = N(4)-acetylcytidine(34) in elongator tRNA(Met) + ADP + phosphate + CoA + H(+)</text>
        <dbReference type="Rhea" id="RHEA:43788"/>
        <dbReference type="Rhea" id="RHEA-COMP:10693"/>
        <dbReference type="Rhea" id="RHEA-COMP:10694"/>
        <dbReference type="ChEBI" id="CHEBI:15377"/>
        <dbReference type="ChEBI" id="CHEBI:15378"/>
        <dbReference type="ChEBI" id="CHEBI:30616"/>
        <dbReference type="ChEBI" id="CHEBI:43474"/>
        <dbReference type="ChEBI" id="CHEBI:57287"/>
        <dbReference type="ChEBI" id="CHEBI:57288"/>
        <dbReference type="ChEBI" id="CHEBI:74900"/>
        <dbReference type="ChEBI" id="CHEBI:82748"/>
        <dbReference type="ChEBI" id="CHEBI:456216"/>
        <dbReference type="EC" id="2.3.1.193"/>
    </reaction>
</comment>
<dbReference type="Proteomes" id="UP000319941">
    <property type="component" value="Unassembled WGS sequence"/>
</dbReference>
<dbReference type="Pfam" id="PF08351">
    <property type="entry name" value="TmcA_N"/>
    <property type="match status" value="1"/>
</dbReference>
<dbReference type="InterPro" id="IPR027417">
    <property type="entry name" value="P-loop_NTPase"/>
</dbReference>
<evidence type="ECO:0000256" key="9">
    <source>
        <dbReference type="HAMAP-Rule" id="MF_01886"/>
    </source>
</evidence>
<dbReference type="Gene3D" id="3.40.50.11040">
    <property type="match status" value="1"/>
</dbReference>
<evidence type="ECO:0000256" key="3">
    <source>
        <dbReference type="ARBA" id="ARBA00022679"/>
    </source>
</evidence>
<sequence>MLRVMTTSLETALDLPALQRGSQRLQTRLLACRHRGCLWISGPRTLVQARALALCAAWPDAAGAPLWLGGSVAVDGASVRHLAMAKAATQLGGEQSLVIFDAASGDSGFDPDAFGAVSGTLKAGGLLVLLTPAEWAQADPVAVPDADYARLAHWPVAREQLAARYLTRLARCLQRDQQIMQWPETVTLPLAFTATAVDSPSPSDAGPVVSSGDSSHDPDCLTDDQCAVVAALAALAPHRPLVISADRGRGKSAALGIAAARCLRGGEDVWLTAPRPAAVVAIFARLAALVPDGCREGNVFRMPAQGEQPAAVLRFIAPDALGDALEGLPAETPAALPRLYVDEAAAIPTPLLKDYLAHFPRIAFATTVHGYEGTGRGFQLRFRAHLDRQCPGWQAREMTAPVRWAVHDPLEQLTSDVLLLTAEPCEVEVLAATGNAADQSRAWLAETQVVVLDRERLAQDEAALTQLFGLLVQAHYRTTPSDLRQLLDTPGLTLMGIRHCTSVAKDVTACESLDEAGEESQGERWLGVVAVVEEGGFPAPLAAEIWSGQRRPRGHLLAQSLAAHAGHQAAAEARWWRVLRIAVHPALWRCGQGTRLLQAVEQHALLQGIARLGTSFGAEVGLLAFWQAQGFAPLRLGLKRDSASGEHAVMMGKALAPDAMPLLEAMQADFQYLLPSLLAHELSILPDILRQSLSQHYGALLGDEASLGYDEQQTRHRLDWYRRGGGGLALLRPWLVAALSDTASASRLSDEVREGLTLALDGQDAPTFMRWAATHGLDGRKARDRWCRAAVGQLVQ</sequence>
<reference evidence="11 12" key="1">
    <citation type="submission" date="2019-07" db="EMBL/GenBank/DDBJ databases">
        <title>Diversity of Bacteria from Kongsfjorden, Arctic.</title>
        <authorList>
            <person name="Yu Y."/>
        </authorList>
    </citation>
    <scope>NUCLEOTIDE SEQUENCE [LARGE SCALE GENOMIC DNA]</scope>
    <source>
        <strain evidence="11 12">SM1923</strain>
    </source>
</reference>
<dbReference type="GO" id="GO:1904812">
    <property type="term" value="P:rRNA acetylation involved in maturation of SSU-rRNA"/>
    <property type="evidence" value="ECO:0007669"/>
    <property type="project" value="TreeGrafter"/>
</dbReference>
<dbReference type="InterPro" id="IPR016181">
    <property type="entry name" value="Acyl_CoA_acyltransferase"/>
</dbReference>
<comment type="function">
    <text evidence="9">Catalyzes the formation of N(4)-acetylcytidine (ac(4)C) at the wobble position of tRNA(Met), by using acetyl-CoA as an acetyl donor and ATP (or GTP).</text>
</comment>
<keyword evidence="7 9" id="KW-0694">RNA-binding</keyword>
<keyword evidence="3 9" id="KW-0808">Transferase</keyword>
<dbReference type="InterPro" id="IPR000182">
    <property type="entry name" value="GNAT_dom"/>
</dbReference>
<dbReference type="STRING" id="553385.GCA_000591415_03171"/>
<organism evidence="11 12">
    <name type="scientific">Cobetia crustatorum</name>
    <dbReference type="NCBI Taxonomy" id="553385"/>
    <lineage>
        <taxon>Bacteria</taxon>
        <taxon>Pseudomonadati</taxon>
        <taxon>Pseudomonadota</taxon>
        <taxon>Gammaproteobacteria</taxon>
        <taxon>Oceanospirillales</taxon>
        <taxon>Halomonadaceae</taxon>
        <taxon>Cobetia</taxon>
    </lineage>
</organism>
<evidence type="ECO:0000256" key="7">
    <source>
        <dbReference type="ARBA" id="ARBA00022884"/>
    </source>
</evidence>
<dbReference type="GO" id="GO:0005737">
    <property type="term" value="C:cytoplasm"/>
    <property type="evidence" value="ECO:0007669"/>
    <property type="project" value="UniProtKB-SubCell"/>
</dbReference>
<dbReference type="PANTHER" id="PTHR10925:SF5">
    <property type="entry name" value="RNA CYTIDINE ACETYLTRANSFERASE"/>
    <property type="match status" value="1"/>
</dbReference>
<dbReference type="SUPFAM" id="SSF55729">
    <property type="entry name" value="Acyl-CoA N-acyltransferases (Nat)"/>
    <property type="match status" value="1"/>
</dbReference>
<keyword evidence="5 9" id="KW-0547">Nucleotide-binding</keyword>
<evidence type="ECO:0000256" key="1">
    <source>
        <dbReference type="ARBA" id="ARBA00022490"/>
    </source>
</evidence>
<dbReference type="Gene3D" id="3.40.50.300">
    <property type="entry name" value="P-loop containing nucleotide triphosphate hydrolases"/>
    <property type="match status" value="1"/>
</dbReference>
<evidence type="ECO:0000256" key="4">
    <source>
        <dbReference type="ARBA" id="ARBA00022694"/>
    </source>
</evidence>
<dbReference type="GO" id="GO:0051392">
    <property type="term" value="F:tRNA cytidine N4-acetyltransferase activity"/>
    <property type="evidence" value="ECO:0007669"/>
    <property type="project" value="UniProtKB-UniRule"/>
</dbReference>
<dbReference type="GO" id="GO:0000049">
    <property type="term" value="F:tRNA binding"/>
    <property type="evidence" value="ECO:0007669"/>
    <property type="project" value="UniProtKB-UniRule"/>
</dbReference>
<keyword evidence="12" id="KW-1185">Reference proteome</keyword>
<feature type="binding site" evidence="9">
    <location>
        <begin position="581"/>
        <end position="583"/>
    </location>
    <ligand>
        <name>acetyl-CoA</name>
        <dbReference type="ChEBI" id="CHEBI:57288"/>
    </ligand>
</feature>
<evidence type="ECO:0000313" key="12">
    <source>
        <dbReference type="Proteomes" id="UP000319941"/>
    </source>
</evidence>
<accession>A0A558HUV3</accession>
<proteinExistence type="inferred from homology"/>
<dbReference type="InterPro" id="IPR032672">
    <property type="entry name" value="TmcA/NAT10/Kre33"/>
</dbReference>
<keyword evidence="4 9" id="KW-0819">tRNA processing</keyword>
<gene>
    <name evidence="9" type="primary">tmcA</name>
    <name evidence="11" type="ORF">FQP86_04435</name>
</gene>
<dbReference type="SUPFAM" id="SSF52540">
    <property type="entry name" value="P-loop containing nucleoside triphosphate hydrolases"/>
    <property type="match status" value="1"/>
</dbReference>
<evidence type="ECO:0000256" key="6">
    <source>
        <dbReference type="ARBA" id="ARBA00022840"/>
    </source>
</evidence>
<evidence type="ECO:0000256" key="2">
    <source>
        <dbReference type="ARBA" id="ARBA00022555"/>
    </source>
</evidence>
<dbReference type="HAMAP" id="MF_01886">
    <property type="entry name" value="tRNA_acetyltr_TmcA"/>
    <property type="match status" value="1"/>
</dbReference>
<dbReference type="InterPro" id="IPR013562">
    <property type="entry name" value="TmcA/NAT10_N"/>
</dbReference>
<dbReference type="Gene3D" id="3.40.630.30">
    <property type="match status" value="1"/>
</dbReference>
<dbReference type="PANTHER" id="PTHR10925">
    <property type="entry name" value="N-ACETYLTRANSFERASE 10"/>
    <property type="match status" value="1"/>
</dbReference>
<comment type="caution">
    <text evidence="9">Lacks conserved residue(s) required for the propagation of feature annotation.</text>
</comment>
<keyword evidence="8 9" id="KW-0012">Acyltransferase</keyword>
<dbReference type="OrthoDB" id="5578851at2"/>
<dbReference type="GO" id="GO:0005524">
    <property type="term" value="F:ATP binding"/>
    <property type="evidence" value="ECO:0007669"/>
    <property type="project" value="UniProtKB-UniRule"/>
</dbReference>
<name>A0A558HUV3_9GAMM</name>
<feature type="binding site" evidence="9">
    <location>
        <position position="403"/>
    </location>
    <ligand>
        <name>ATP</name>
        <dbReference type="ChEBI" id="CHEBI:30616"/>
    </ligand>
</feature>
<dbReference type="EMBL" id="VNFH01000002">
    <property type="protein sequence ID" value="TVU72907.1"/>
    <property type="molecule type" value="Genomic_DNA"/>
</dbReference>
<evidence type="ECO:0000313" key="11">
    <source>
        <dbReference type="EMBL" id="TVU72907.1"/>
    </source>
</evidence>
<dbReference type="GO" id="GO:0002101">
    <property type="term" value="P:tRNA wobble cytosine modification"/>
    <property type="evidence" value="ECO:0007669"/>
    <property type="project" value="UniProtKB-UniRule"/>
</dbReference>
<dbReference type="GO" id="GO:0051391">
    <property type="term" value="P:tRNA acetylation"/>
    <property type="evidence" value="ECO:0007669"/>
    <property type="project" value="UniProtKB-UniRule"/>
</dbReference>
<keyword evidence="1 9" id="KW-0963">Cytoplasm</keyword>
<evidence type="ECO:0000259" key="10">
    <source>
        <dbReference type="PROSITE" id="PS51186"/>
    </source>
</evidence>
<dbReference type="Pfam" id="PF05127">
    <property type="entry name" value="NAT10_TcmA_helicase"/>
    <property type="match status" value="1"/>
</dbReference>
<feature type="domain" description="N-acetyltransferase" evidence="10">
    <location>
        <begin position="495"/>
        <end position="656"/>
    </location>
</feature>
<keyword evidence="6 9" id="KW-0067">ATP-binding</keyword>
<comment type="caution">
    <text evidence="11">The sequence shown here is derived from an EMBL/GenBank/DDBJ whole genome shotgun (WGS) entry which is preliminary data.</text>
</comment>
<dbReference type="Pfam" id="PF13718">
    <property type="entry name" value="GNAT_acetyltr_2"/>
    <property type="match status" value="1"/>
</dbReference>
<dbReference type="PROSITE" id="PS51186">
    <property type="entry name" value="GNAT"/>
    <property type="match status" value="1"/>
</dbReference>
<dbReference type="CDD" id="cd04301">
    <property type="entry name" value="NAT_SF"/>
    <property type="match status" value="1"/>
</dbReference>
<evidence type="ECO:0000256" key="5">
    <source>
        <dbReference type="ARBA" id="ARBA00022741"/>
    </source>
</evidence>
<dbReference type="InterPro" id="IPR007807">
    <property type="entry name" value="TcmA/NAT10_helicase"/>
</dbReference>
<comment type="subcellular location">
    <subcellularLocation>
        <location evidence="9">Cytoplasm</location>
    </subcellularLocation>
</comment>
<protein>
    <recommendedName>
        <fullName evidence="9">tRNA(Met) cytidine acetyltransferase TmcA</fullName>
        <ecNumber evidence="9">2.3.1.193</ecNumber>
    </recommendedName>
</protein>
<dbReference type="AlphaFoldDB" id="A0A558HUV3"/>
<evidence type="ECO:0000256" key="8">
    <source>
        <dbReference type="ARBA" id="ARBA00023315"/>
    </source>
</evidence>
<comment type="similarity">
    <text evidence="9">Belongs to the TmcA family.</text>
</comment>
<feature type="binding site" evidence="9">
    <location>
        <position position="225"/>
    </location>
    <ligand>
        <name>ATP</name>
        <dbReference type="ChEBI" id="CHEBI:30616"/>
    </ligand>
</feature>
<dbReference type="InterPro" id="IPR024914">
    <property type="entry name" value="tRNA_acetyltr_TmcA"/>
</dbReference>
<dbReference type="GO" id="GO:1990883">
    <property type="term" value="F:18S rRNA cytidine N-acetyltransferase activity"/>
    <property type="evidence" value="ECO:0007669"/>
    <property type="project" value="TreeGrafter"/>
</dbReference>
<dbReference type="EC" id="2.3.1.193" evidence="9"/>
<keyword evidence="2 9" id="KW-0820">tRNA-binding</keyword>